<dbReference type="GO" id="GO:0042407">
    <property type="term" value="P:cristae formation"/>
    <property type="evidence" value="ECO:0007669"/>
    <property type="project" value="EnsemblFungi"/>
</dbReference>
<dbReference type="GO" id="GO:0061617">
    <property type="term" value="C:MICOS complex"/>
    <property type="evidence" value="ECO:0007669"/>
    <property type="project" value="EnsemblFungi"/>
</dbReference>
<protein>
    <submittedName>
        <fullName evidence="1">Uncharacterized protein</fullName>
    </submittedName>
</protein>
<dbReference type="Pfam" id="PF07956">
    <property type="entry name" value="DUF1690"/>
    <property type="match status" value="1"/>
</dbReference>
<dbReference type="OrthoDB" id="5544375at2759"/>
<dbReference type="EMBL" id="HE650823">
    <property type="protein sequence ID" value="CCF57442.1"/>
    <property type="molecule type" value="Genomic_DNA"/>
</dbReference>
<keyword evidence="2" id="KW-1185">Reference proteome</keyword>
<dbReference type="GeneID" id="13885611"/>
<accession>H2ASU2</accession>
<dbReference type="InterPro" id="IPR012471">
    <property type="entry name" value="DUF1690"/>
</dbReference>
<organism evidence="1 2">
    <name type="scientific">Kazachstania africana (strain ATCC 22294 / BCRC 22015 / CBS 2517 / CECT 1963 / NBRC 1671 / NRRL Y-8276)</name>
    <name type="common">Yeast</name>
    <name type="synonym">Kluyveromyces africanus</name>
    <dbReference type="NCBI Taxonomy" id="1071382"/>
    <lineage>
        <taxon>Eukaryota</taxon>
        <taxon>Fungi</taxon>
        <taxon>Dikarya</taxon>
        <taxon>Ascomycota</taxon>
        <taxon>Saccharomycotina</taxon>
        <taxon>Saccharomycetes</taxon>
        <taxon>Saccharomycetales</taxon>
        <taxon>Saccharomycetaceae</taxon>
        <taxon>Kazachstania</taxon>
    </lineage>
</organism>
<dbReference type="RefSeq" id="XP_003956577.1">
    <property type="nucleotide sequence ID" value="XM_003956528.1"/>
</dbReference>
<evidence type="ECO:0000313" key="2">
    <source>
        <dbReference type="Proteomes" id="UP000005220"/>
    </source>
</evidence>
<sequence length="151" mass="17682">MGSQSSKSRLDSFHIELSEEFLSKLNNSDDTDFSRREKLHKYIEERISDRLAEIEKLTLSDFNEKLENDLLKTDADSDTTLSSKILDEKINNLNTKIQLFESLDKDRKIKFIESDKDDIKNKLTQCLLENKGKPLNCYELMQQFKQLVSNQ</sequence>
<gene>
    <name evidence="1" type="primary">KAFR0C04510</name>
    <name evidence="1" type="ORF">KAFR_0C04510</name>
</gene>
<proteinExistence type="predicted"/>
<dbReference type="eggNOG" id="ENOG502SDJV">
    <property type="taxonomic scope" value="Eukaryota"/>
</dbReference>
<dbReference type="FunCoup" id="H2ASU2">
    <property type="interactions" value="73"/>
</dbReference>
<dbReference type="AlphaFoldDB" id="H2ASU2"/>
<evidence type="ECO:0000313" key="1">
    <source>
        <dbReference type="EMBL" id="CCF57442.1"/>
    </source>
</evidence>
<dbReference type="HOGENOM" id="CLU_093897_3_0_1"/>
<dbReference type="Proteomes" id="UP000005220">
    <property type="component" value="Chromosome 3"/>
</dbReference>
<dbReference type="InParanoid" id="H2ASU2"/>
<name>H2ASU2_KAZAF</name>
<reference evidence="1 2" key="1">
    <citation type="journal article" date="2011" name="Proc. Natl. Acad. Sci. U.S.A.">
        <title>Evolutionary erosion of yeast sex chromosomes by mating-type switching accidents.</title>
        <authorList>
            <person name="Gordon J.L."/>
            <person name="Armisen D."/>
            <person name="Proux-Wera E."/>
            <person name="Oheigeartaigh S.S."/>
            <person name="Byrne K.P."/>
            <person name="Wolfe K.H."/>
        </authorList>
    </citation>
    <scope>NUCLEOTIDE SEQUENCE [LARGE SCALE GENOMIC DNA]</scope>
    <source>
        <strain evidence="2">ATCC 22294 / BCRC 22015 / CBS 2517 / CECT 1963 / NBRC 1671 / NRRL Y-8276</strain>
    </source>
</reference>
<dbReference type="KEGG" id="kaf:KAFR_0C04510"/>
<dbReference type="GO" id="GO:0044284">
    <property type="term" value="C:mitochondrial crista junction"/>
    <property type="evidence" value="ECO:0007669"/>
    <property type="project" value="EnsemblFungi"/>
</dbReference>
<dbReference type="STRING" id="1071382.H2ASU2"/>